<organism evidence="9 10">
    <name type="scientific">Microbacterium capsulatum</name>
    <dbReference type="NCBI Taxonomy" id="3041921"/>
    <lineage>
        <taxon>Bacteria</taxon>
        <taxon>Bacillati</taxon>
        <taxon>Actinomycetota</taxon>
        <taxon>Actinomycetes</taxon>
        <taxon>Micrococcales</taxon>
        <taxon>Microbacteriaceae</taxon>
        <taxon>Microbacterium</taxon>
    </lineage>
</organism>
<keyword evidence="5" id="KW-0067">ATP-binding</keyword>
<sequence>MSTTETSEVVERAKRDETPSPAGSRVSSRSASPSSLNDPEKHATSPSSLNDPEKQAASPSSLNDREGASALLRDTTLFRFATAGSVDDGKSTLVGRLLHDAKAILADQLEQVARTSADRGFAHGEFDFALLTDGLRAEREQGITIDVAYRYFSTDARSFILADCPGHVQYTRNMVTGSATADAVVVLIDARKGVVEQTRRHLAVVSLLRVPHVIIAVNKIDLTGFDEKRYRAVEEQANQVAVELGLIDAHVIPVSALEGDNIVDASERTPWYGGPTLRELLETLPARAAEEDAAFRLPVQTVIRPQGGVSALIDEDEAAGLRDYRGFAGRVSSGSVRVGDRVQVFPGGHETTVTGIRVAGREAEYAHTAQSIAVTLADEVDAARGALIAAAGTLPTGHQEAEVEIFQLDVRPITPGARVLAKHGTSTVQAIVSEVLSRRDLDTLALEDASELAVNEIGRVRIRFASPLPLETYADDREGGALLLIHPADGATLAAATVVETT</sequence>
<evidence type="ECO:0000256" key="3">
    <source>
        <dbReference type="ARBA" id="ARBA00022695"/>
    </source>
</evidence>
<dbReference type="Pfam" id="PF00009">
    <property type="entry name" value="GTP_EFTU"/>
    <property type="match status" value="1"/>
</dbReference>
<feature type="region of interest" description="Disordered" evidence="7">
    <location>
        <begin position="1"/>
        <end position="64"/>
    </location>
</feature>
<dbReference type="SUPFAM" id="SSF52540">
    <property type="entry name" value="P-loop containing nucleoside triphosphate hydrolases"/>
    <property type="match status" value="1"/>
</dbReference>
<evidence type="ECO:0000259" key="8">
    <source>
        <dbReference type="PROSITE" id="PS51722"/>
    </source>
</evidence>
<dbReference type="Gene3D" id="2.40.30.10">
    <property type="entry name" value="Translation factors"/>
    <property type="match status" value="2"/>
</dbReference>
<keyword evidence="2" id="KW-0808">Transferase</keyword>
<evidence type="ECO:0000313" key="9">
    <source>
        <dbReference type="EMBL" id="MDQ4213524.1"/>
    </source>
</evidence>
<dbReference type="RefSeq" id="WP_308488468.1">
    <property type="nucleotide sequence ID" value="NZ_JAVFCB010000003.1"/>
</dbReference>
<dbReference type="Gene3D" id="3.40.50.300">
    <property type="entry name" value="P-loop containing nucleotide triphosphate hydrolases"/>
    <property type="match status" value="1"/>
</dbReference>
<evidence type="ECO:0000256" key="4">
    <source>
        <dbReference type="ARBA" id="ARBA00022741"/>
    </source>
</evidence>
<protein>
    <recommendedName>
        <fullName evidence="1">sulfate adenylyltransferase</fullName>
        <ecNumber evidence="1">2.7.7.4</ecNumber>
    </recommendedName>
</protein>
<reference evidence="9 10" key="1">
    <citation type="submission" date="2023-08" db="EMBL/GenBank/DDBJ databases">
        <title>Microbacterium sp. nov., isolated from a waste landfill.</title>
        <authorList>
            <person name="Wen W."/>
        </authorList>
    </citation>
    <scope>NUCLEOTIDE SEQUENCE [LARGE SCALE GENOMIC DNA]</scope>
    <source>
        <strain evidence="9 10">ASV81</strain>
    </source>
</reference>
<dbReference type="NCBIfam" id="TIGR02034">
    <property type="entry name" value="CysN"/>
    <property type="match status" value="1"/>
</dbReference>
<name>A0ABU0XEI4_9MICO</name>
<dbReference type="Pfam" id="PF22594">
    <property type="entry name" value="GTP-eEF1A_C"/>
    <property type="match status" value="1"/>
</dbReference>
<dbReference type="PANTHER" id="PTHR23115">
    <property type="entry name" value="TRANSLATION FACTOR"/>
    <property type="match status" value="1"/>
</dbReference>
<evidence type="ECO:0000256" key="5">
    <source>
        <dbReference type="ARBA" id="ARBA00022840"/>
    </source>
</evidence>
<keyword evidence="6" id="KW-0342">GTP-binding</keyword>
<keyword evidence="10" id="KW-1185">Reference proteome</keyword>
<evidence type="ECO:0000313" key="10">
    <source>
        <dbReference type="Proteomes" id="UP001230289"/>
    </source>
</evidence>
<evidence type="ECO:0000256" key="1">
    <source>
        <dbReference type="ARBA" id="ARBA00012391"/>
    </source>
</evidence>
<dbReference type="Proteomes" id="UP001230289">
    <property type="component" value="Unassembled WGS sequence"/>
</dbReference>
<evidence type="ECO:0000256" key="2">
    <source>
        <dbReference type="ARBA" id="ARBA00022679"/>
    </source>
</evidence>
<dbReference type="SUPFAM" id="SSF50465">
    <property type="entry name" value="EF-Tu/eEF-1alpha/eIF2-gamma C-terminal domain"/>
    <property type="match status" value="1"/>
</dbReference>
<dbReference type="InterPro" id="IPR000795">
    <property type="entry name" value="T_Tr_GTP-bd_dom"/>
</dbReference>
<gene>
    <name evidence="9" type="ORF">RBR11_06305</name>
</gene>
<dbReference type="InterPro" id="IPR044139">
    <property type="entry name" value="CysN_NoDQ_III"/>
</dbReference>
<dbReference type="SUPFAM" id="SSF50447">
    <property type="entry name" value="Translation proteins"/>
    <property type="match status" value="1"/>
</dbReference>
<feature type="compositionally biased region" description="Low complexity" evidence="7">
    <location>
        <begin position="19"/>
        <end position="35"/>
    </location>
</feature>
<feature type="domain" description="Tr-type G" evidence="8">
    <location>
        <begin position="75"/>
        <end position="289"/>
    </location>
</feature>
<dbReference type="InterPro" id="IPR027417">
    <property type="entry name" value="P-loop_NTPase"/>
</dbReference>
<evidence type="ECO:0000256" key="7">
    <source>
        <dbReference type="SAM" id="MobiDB-lite"/>
    </source>
</evidence>
<feature type="compositionally biased region" description="Basic and acidic residues" evidence="7">
    <location>
        <begin position="9"/>
        <end position="18"/>
    </location>
</feature>
<dbReference type="InterPro" id="IPR009000">
    <property type="entry name" value="Transl_B-barrel_sf"/>
</dbReference>
<dbReference type="InterPro" id="IPR054696">
    <property type="entry name" value="GTP-eEF1A_C"/>
</dbReference>
<proteinExistence type="predicted"/>
<dbReference type="EMBL" id="JAVFCB010000003">
    <property type="protein sequence ID" value="MDQ4213524.1"/>
    <property type="molecule type" value="Genomic_DNA"/>
</dbReference>
<dbReference type="InterPro" id="IPR041757">
    <property type="entry name" value="CysN_GTP-bd"/>
</dbReference>
<dbReference type="EC" id="2.7.7.4" evidence="1"/>
<dbReference type="PROSITE" id="PS51722">
    <property type="entry name" value="G_TR_2"/>
    <property type="match status" value="1"/>
</dbReference>
<dbReference type="CDD" id="cd04166">
    <property type="entry name" value="CysN_ATPS"/>
    <property type="match status" value="1"/>
</dbReference>
<dbReference type="PRINTS" id="PR00315">
    <property type="entry name" value="ELONGATNFCT"/>
</dbReference>
<keyword evidence="4" id="KW-0547">Nucleotide-binding</keyword>
<dbReference type="InterPro" id="IPR050100">
    <property type="entry name" value="TRAFAC_GTPase_members"/>
</dbReference>
<keyword evidence="3" id="KW-0548">Nucleotidyltransferase</keyword>
<dbReference type="PROSITE" id="PS00301">
    <property type="entry name" value="G_TR_1"/>
    <property type="match status" value="1"/>
</dbReference>
<dbReference type="CDD" id="cd04095">
    <property type="entry name" value="CysN_NoDQ_III"/>
    <property type="match status" value="1"/>
</dbReference>
<dbReference type="InterPro" id="IPR011779">
    <property type="entry name" value="SO4_adenylTrfase_lsu"/>
</dbReference>
<comment type="caution">
    <text evidence="9">The sequence shown here is derived from an EMBL/GenBank/DDBJ whole genome shotgun (WGS) entry which is preliminary data.</text>
</comment>
<accession>A0ABU0XEI4</accession>
<dbReference type="InterPro" id="IPR031157">
    <property type="entry name" value="G_TR_CS"/>
</dbReference>
<evidence type="ECO:0000256" key="6">
    <source>
        <dbReference type="ARBA" id="ARBA00023134"/>
    </source>
</evidence>
<dbReference type="InterPro" id="IPR009001">
    <property type="entry name" value="Transl_elong_EF1A/Init_IF2_C"/>
</dbReference>